<dbReference type="Pfam" id="PF14016">
    <property type="entry name" value="DUF4232"/>
    <property type="match status" value="1"/>
</dbReference>
<keyword evidence="2" id="KW-0732">Signal</keyword>
<dbReference type="RefSeq" id="WP_123664141.1">
    <property type="nucleotide sequence ID" value="NZ_RJKE01000001.1"/>
</dbReference>
<accession>A0A3N1CT99</accession>
<feature type="domain" description="DUF4232" evidence="3">
    <location>
        <begin position="91"/>
        <end position="216"/>
    </location>
</feature>
<dbReference type="OrthoDB" id="3827416at2"/>
<proteinExistence type="predicted"/>
<feature type="compositionally biased region" description="Pro residues" evidence="1">
    <location>
        <begin position="66"/>
        <end position="76"/>
    </location>
</feature>
<dbReference type="AlphaFoldDB" id="A0A3N1CT99"/>
<evidence type="ECO:0000313" key="5">
    <source>
        <dbReference type="Proteomes" id="UP000272400"/>
    </source>
</evidence>
<name>A0A3N1CT99_9ACTN</name>
<feature type="chain" id="PRO_5038884499" evidence="2">
    <location>
        <begin position="24"/>
        <end position="221"/>
    </location>
</feature>
<dbReference type="EMBL" id="RJKE01000001">
    <property type="protein sequence ID" value="ROO84536.1"/>
    <property type="molecule type" value="Genomic_DNA"/>
</dbReference>
<feature type="compositionally biased region" description="Low complexity" evidence="1">
    <location>
        <begin position="33"/>
        <end position="65"/>
    </location>
</feature>
<reference evidence="4 5" key="1">
    <citation type="submission" date="2018-11" db="EMBL/GenBank/DDBJ databases">
        <title>Sequencing the genomes of 1000 actinobacteria strains.</title>
        <authorList>
            <person name="Klenk H.-P."/>
        </authorList>
    </citation>
    <scope>NUCLEOTIDE SEQUENCE [LARGE SCALE GENOMIC DNA]</scope>
    <source>
        <strain evidence="4 5">DSM 44254</strain>
    </source>
</reference>
<dbReference type="InterPro" id="IPR025326">
    <property type="entry name" value="DUF4232"/>
</dbReference>
<dbReference type="Proteomes" id="UP000272400">
    <property type="component" value="Unassembled WGS sequence"/>
</dbReference>
<evidence type="ECO:0000313" key="4">
    <source>
        <dbReference type="EMBL" id="ROO84536.1"/>
    </source>
</evidence>
<evidence type="ECO:0000256" key="2">
    <source>
        <dbReference type="SAM" id="SignalP"/>
    </source>
</evidence>
<evidence type="ECO:0000259" key="3">
    <source>
        <dbReference type="Pfam" id="PF14016"/>
    </source>
</evidence>
<feature type="signal peptide" evidence="2">
    <location>
        <begin position="1"/>
        <end position="23"/>
    </location>
</feature>
<sequence>MRCTRWGAGLAVLLALATGCSDGSGDSGDEGAKATASPSAAASGSAAPGGSEAPVPVPTDVSVSVAPPPGEKPPVPSGACPAEGYRILEGVSDAAMGLRVVQIDLQNCGKKPIALNGYPEVSLIDADGARIDVEITHGSGGVASIPTFDAPAQAVTVAPGKTATAGFLWRNLVEAGGENVVIDRVVVTPGAGLTPQRLDGLNLDFGTTREVGVAPWSPGIG</sequence>
<organism evidence="4 5">
    <name type="scientific">Actinocorallia herbida</name>
    <dbReference type="NCBI Taxonomy" id="58109"/>
    <lineage>
        <taxon>Bacteria</taxon>
        <taxon>Bacillati</taxon>
        <taxon>Actinomycetota</taxon>
        <taxon>Actinomycetes</taxon>
        <taxon>Streptosporangiales</taxon>
        <taxon>Thermomonosporaceae</taxon>
        <taxon>Actinocorallia</taxon>
    </lineage>
</organism>
<gene>
    <name evidence="4" type="ORF">EDD29_2063</name>
</gene>
<keyword evidence="5" id="KW-1185">Reference proteome</keyword>
<evidence type="ECO:0000256" key="1">
    <source>
        <dbReference type="SAM" id="MobiDB-lite"/>
    </source>
</evidence>
<feature type="region of interest" description="Disordered" evidence="1">
    <location>
        <begin position="23"/>
        <end position="78"/>
    </location>
</feature>
<dbReference type="PROSITE" id="PS51257">
    <property type="entry name" value="PROKAR_LIPOPROTEIN"/>
    <property type="match status" value="1"/>
</dbReference>
<protein>
    <submittedName>
        <fullName evidence="4">Uncharacterized protein DUF4232</fullName>
    </submittedName>
</protein>
<comment type="caution">
    <text evidence="4">The sequence shown here is derived from an EMBL/GenBank/DDBJ whole genome shotgun (WGS) entry which is preliminary data.</text>
</comment>